<dbReference type="OrthoDB" id="5836119at2759"/>
<feature type="compositionally biased region" description="Basic and acidic residues" evidence="1">
    <location>
        <begin position="15"/>
        <end position="25"/>
    </location>
</feature>
<feature type="compositionally biased region" description="Basic and acidic residues" evidence="1">
    <location>
        <begin position="98"/>
        <end position="115"/>
    </location>
</feature>
<feature type="compositionally biased region" description="Low complexity" evidence="1">
    <location>
        <begin position="26"/>
        <end position="60"/>
    </location>
</feature>
<feature type="compositionally biased region" description="Basic residues" evidence="1">
    <location>
        <begin position="88"/>
        <end position="97"/>
    </location>
</feature>
<feature type="region of interest" description="Disordered" evidence="1">
    <location>
        <begin position="187"/>
        <end position="229"/>
    </location>
</feature>
<sequence>MAPKVKPKPQPPRRRQADIENEKSTTAEGASSSTSATAALPEPVASSVVAQASSSSSSSSGPSLRPPVARLESISGSPPVPGPAKAPLKFKPKSIARRTKEEREKTEREEQERLAARAAATASTAGAGRGGGNASRRARGDPRGGGMRARGGGRGGALGGDRVQGMASGPFASASVIAGQKKCLAQGLGHNSAGSSTISASTSRAGTKVKVEQGAASEQDGGMAVAGEPDIKTEADELFKSESDEEDANEGERVNIEFISRGKDHELFGSPSAKGKGREGGLLGSGIASTGVLFPIRIDRRDHVGRAVGAGVESSLGSSTRAGAMRRTRGDDGLPLLLQDEEFEGGGGGNRGREKRKDVEFIKPERKWRGVYEDDDDVEVKPEPAATDAAADPTTTMAVDTPLFAGAAADDDDDADVEMTDAPPPPGGPPEDTNNPQEARPAAQPRAHHHHHPAPAPAPTAKDREEHARHEADMRLLAAELGPAPATPPPRDPKEGRLYLFQLPP</sequence>
<feature type="region of interest" description="Disordered" evidence="1">
    <location>
        <begin position="1"/>
        <end position="164"/>
    </location>
</feature>
<reference evidence="2" key="1">
    <citation type="submission" date="2021-03" db="EMBL/GenBank/DDBJ databases">
        <title>Comparative genomics and phylogenomic investigation of the class Geoglossomycetes provide insights into ecological specialization and systematics.</title>
        <authorList>
            <person name="Melie T."/>
            <person name="Pirro S."/>
            <person name="Miller A.N."/>
            <person name="Quandt A."/>
        </authorList>
    </citation>
    <scope>NUCLEOTIDE SEQUENCE</scope>
    <source>
        <strain evidence="2">GBOQ0MN5Z8</strain>
    </source>
</reference>
<evidence type="ECO:0000313" key="2">
    <source>
        <dbReference type="EMBL" id="KAH0536858.1"/>
    </source>
</evidence>
<evidence type="ECO:0000256" key="1">
    <source>
        <dbReference type="SAM" id="MobiDB-lite"/>
    </source>
</evidence>
<feature type="compositionally biased region" description="Acidic residues" evidence="1">
    <location>
        <begin position="409"/>
        <end position="419"/>
    </location>
</feature>
<feature type="compositionally biased region" description="Low complexity" evidence="1">
    <location>
        <begin position="116"/>
        <end position="126"/>
    </location>
</feature>
<keyword evidence="3" id="KW-1185">Reference proteome</keyword>
<gene>
    <name evidence="2" type="ORF">FGG08_006321</name>
</gene>
<feature type="compositionally biased region" description="Basic and acidic residues" evidence="1">
    <location>
        <begin position="351"/>
        <end position="372"/>
    </location>
</feature>
<accession>A0A9P8HYL6</accession>
<feature type="compositionally biased region" description="Low complexity" evidence="1">
    <location>
        <begin position="384"/>
        <end position="402"/>
    </location>
</feature>
<dbReference type="Proteomes" id="UP000698800">
    <property type="component" value="Unassembled WGS sequence"/>
</dbReference>
<feature type="compositionally biased region" description="Basic and acidic residues" evidence="1">
    <location>
        <begin position="461"/>
        <end position="474"/>
    </location>
</feature>
<feature type="region of interest" description="Disordered" evidence="1">
    <location>
        <begin position="311"/>
        <end position="505"/>
    </location>
</feature>
<protein>
    <submittedName>
        <fullName evidence="2">Uncharacterized protein</fullName>
    </submittedName>
</protein>
<dbReference type="EMBL" id="JAGHQL010000177">
    <property type="protein sequence ID" value="KAH0536858.1"/>
    <property type="molecule type" value="Genomic_DNA"/>
</dbReference>
<feature type="compositionally biased region" description="Low complexity" evidence="1">
    <location>
        <begin position="436"/>
        <end position="445"/>
    </location>
</feature>
<feature type="compositionally biased region" description="Basic residues" evidence="1">
    <location>
        <begin position="1"/>
        <end position="14"/>
    </location>
</feature>
<feature type="non-terminal residue" evidence="2">
    <location>
        <position position="505"/>
    </location>
</feature>
<feature type="compositionally biased region" description="Low complexity" evidence="1">
    <location>
        <begin position="192"/>
        <end position="206"/>
    </location>
</feature>
<organism evidence="2 3">
    <name type="scientific">Glutinoglossum americanum</name>
    <dbReference type="NCBI Taxonomy" id="1670608"/>
    <lineage>
        <taxon>Eukaryota</taxon>
        <taxon>Fungi</taxon>
        <taxon>Dikarya</taxon>
        <taxon>Ascomycota</taxon>
        <taxon>Pezizomycotina</taxon>
        <taxon>Geoglossomycetes</taxon>
        <taxon>Geoglossales</taxon>
        <taxon>Geoglossaceae</taxon>
        <taxon>Glutinoglossum</taxon>
    </lineage>
</organism>
<name>A0A9P8HYL6_9PEZI</name>
<evidence type="ECO:0000313" key="3">
    <source>
        <dbReference type="Proteomes" id="UP000698800"/>
    </source>
</evidence>
<comment type="caution">
    <text evidence="2">The sequence shown here is derived from an EMBL/GenBank/DDBJ whole genome shotgun (WGS) entry which is preliminary data.</text>
</comment>
<proteinExistence type="predicted"/>
<feature type="compositionally biased region" description="Gly residues" evidence="1">
    <location>
        <begin position="143"/>
        <end position="159"/>
    </location>
</feature>
<dbReference type="AlphaFoldDB" id="A0A9P8HYL6"/>